<dbReference type="GO" id="GO:0000271">
    <property type="term" value="P:polysaccharide biosynthetic process"/>
    <property type="evidence" value="ECO:0007669"/>
    <property type="project" value="TreeGrafter"/>
</dbReference>
<feature type="transmembrane region" description="Helical" evidence="2">
    <location>
        <begin position="709"/>
        <end position="730"/>
    </location>
</feature>
<dbReference type="InterPro" id="IPR050879">
    <property type="entry name" value="Acyltransferase_3"/>
</dbReference>
<feature type="transmembrane region" description="Helical" evidence="2">
    <location>
        <begin position="679"/>
        <end position="703"/>
    </location>
</feature>
<evidence type="ECO:0000259" key="3">
    <source>
        <dbReference type="Pfam" id="PF01757"/>
    </source>
</evidence>
<feature type="domain" description="Acyltransferase 3" evidence="3">
    <location>
        <begin position="19"/>
        <end position="404"/>
    </location>
</feature>
<feature type="transmembrane region" description="Helical" evidence="2">
    <location>
        <begin position="73"/>
        <end position="94"/>
    </location>
</feature>
<proteinExistence type="predicted"/>
<dbReference type="Proteomes" id="UP000005143">
    <property type="component" value="Unassembled WGS sequence"/>
</dbReference>
<accession>H0E424</accession>
<feature type="transmembrane region" description="Helical" evidence="2">
    <location>
        <begin position="318"/>
        <end position="338"/>
    </location>
</feature>
<organism evidence="4 5">
    <name type="scientific">Patulibacter medicamentivorans</name>
    <dbReference type="NCBI Taxonomy" id="1097667"/>
    <lineage>
        <taxon>Bacteria</taxon>
        <taxon>Bacillati</taxon>
        <taxon>Actinomycetota</taxon>
        <taxon>Thermoleophilia</taxon>
        <taxon>Solirubrobacterales</taxon>
        <taxon>Patulibacteraceae</taxon>
        <taxon>Patulibacter</taxon>
    </lineage>
</organism>
<protein>
    <submittedName>
        <fullName evidence="4">Acyltransferase 3</fullName>
    </submittedName>
</protein>
<sequence length="911" mass="98096">MATTAEQLPAWRRPWIGGDGARGIGALMVFMAHIAFAEGTYAGLQWTGLPGRDAVSIFGGEVGLHAAFSPARLVNLFFAFSAYLLARPFIAWALDRNRQPGTRNFYIRRVLRIVPGYWALCVLVVLWLVVLKGGSFDLGHSLKTLLLVDGGWNKSASGSFSWMAPLAVTWTVRVEALGYLVLPLLGWLWFLIGRRWGMRGLAVSLAGLAVLTFFLRFHFLASFPLPLLDGPAVMQWLFLPGLAVALIEAHDPLQRRIAGWRRGPTLLMALIGFLLLIGSEPASQAVIQHHVSANGPLPTDDIPRAFGILVDATRAGTWLALPMQVAGAALLLLGLLGVEWQGGRPPLRLDGKVARWVGLRSYSFYLVHFPVLGLLLPHVAPDEKGWLGYVALGAVALPVSLLAAALMYRFVEVPGMELAKRLTARRPGPLGADPAAAAALDAHRPPPPPDAGEDDRAAAAAAATPAPVAPEGSVTHTSVAPGVAPPLVPVAADAPDEVRSLRQRMRFFEGGDPLRGWMLLAVIVWHTAGWAVSVRHPAPEPDFGQYGTTIGAALQATQISVWVFFALSAYLLSRPFVAAAFGQARGFPDPGRYVRHRIGRVVPAMWAVMVIALVMYGTLGSSTGDIVAMFGFSQVWQPAAVNGAVGHAWSMDVEAVFYVALPLVGWLCWSAMRRWKGIGGWLAVALLLVVAVVATVLCSTWLPAETPPMHSPIGALVAFLPGVAFAVLEIRLGTRIARWRHTPAIGVATTLLGLLVAYKLSSWTRLGSAEAIFYNAASAGLIVGGVVLWQLSGRRTWAILRWRPVVWLGERSYSIFMIHGIAIFELRSLGVDASSLWGHFLLYFAGGAAFAIVLGVILHHLVERPLTRLSRGERPIWGGAPSTVRSPFGDPSPTREAPVPPARERALPADA</sequence>
<feature type="transmembrane region" description="Helical" evidence="2">
    <location>
        <begin position="841"/>
        <end position="862"/>
    </location>
</feature>
<feature type="transmembrane region" description="Helical" evidence="2">
    <location>
        <begin position="514"/>
        <end position="532"/>
    </location>
</feature>
<gene>
    <name evidence="4" type="ORF">PAI11_15500</name>
</gene>
<keyword evidence="2" id="KW-1133">Transmembrane helix</keyword>
<dbReference type="RefSeq" id="WP_007572875.1">
    <property type="nucleotide sequence ID" value="NZ_AGUD01000092.1"/>
</dbReference>
<feature type="domain" description="Acyltransferase 3" evidence="3">
    <location>
        <begin position="514"/>
        <end position="854"/>
    </location>
</feature>
<keyword evidence="2" id="KW-0472">Membrane</keyword>
<feature type="transmembrane region" description="Helical" evidence="2">
    <location>
        <begin position="772"/>
        <end position="791"/>
    </location>
</feature>
<feature type="transmembrane region" description="Helical" evidence="2">
    <location>
        <begin position="601"/>
        <end position="619"/>
    </location>
</feature>
<keyword evidence="2" id="KW-0812">Transmembrane</keyword>
<feature type="transmembrane region" description="Helical" evidence="2">
    <location>
        <begin position="265"/>
        <end position="287"/>
    </location>
</feature>
<keyword evidence="4" id="KW-0012">Acyltransferase</keyword>
<feature type="region of interest" description="Disordered" evidence="1">
    <location>
        <begin position="878"/>
        <end position="911"/>
    </location>
</feature>
<dbReference type="PANTHER" id="PTHR23028">
    <property type="entry name" value="ACETYLTRANSFERASE"/>
    <property type="match status" value="1"/>
</dbReference>
<dbReference type="EMBL" id="AGUD01000092">
    <property type="protein sequence ID" value="EHN11559.1"/>
    <property type="molecule type" value="Genomic_DNA"/>
</dbReference>
<dbReference type="GO" id="GO:0016747">
    <property type="term" value="F:acyltransferase activity, transferring groups other than amino-acyl groups"/>
    <property type="evidence" value="ECO:0007669"/>
    <property type="project" value="InterPro"/>
</dbReference>
<dbReference type="GO" id="GO:0016020">
    <property type="term" value="C:membrane"/>
    <property type="evidence" value="ECO:0007669"/>
    <property type="project" value="TreeGrafter"/>
</dbReference>
<feature type="transmembrane region" description="Helical" evidence="2">
    <location>
        <begin position="200"/>
        <end position="221"/>
    </location>
</feature>
<dbReference type="Pfam" id="PF01757">
    <property type="entry name" value="Acyl_transf_3"/>
    <property type="match status" value="2"/>
</dbReference>
<evidence type="ECO:0000313" key="4">
    <source>
        <dbReference type="EMBL" id="EHN11559.1"/>
    </source>
</evidence>
<evidence type="ECO:0000313" key="5">
    <source>
        <dbReference type="Proteomes" id="UP000005143"/>
    </source>
</evidence>
<reference evidence="4 5" key="1">
    <citation type="journal article" date="2013" name="Biodegradation">
        <title>Quantitative proteomic analysis of ibuprofen-degrading Patulibacter sp. strain I11.</title>
        <authorList>
            <person name="Almeida B."/>
            <person name="Kjeldal H."/>
            <person name="Lolas I."/>
            <person name="Knudsen A.D."/>
            <person name="Carvalho G."/>
            <person name="Nielsen K.L."/>
            <person name="Barreto Crespo M.T."/>
            <person name="Stensballe A."/>
            <person name="Nielsen J.L."/>
        </authorList>
    </citation>
    <scope>NUCLEOTIDE SEQUENCE [LARGE SCALE GENOMIC DNA]</scope>
    <source>
        <strain evidence="4 5">I11</strain>
    </source>
</reference>
<feature type="transmembrane region" description="Helical" evidence="2">
    <location>
        <begin position="233"/>
        <end position="253"/>
    </location>
</feature>
<feature type="compositionally biased region" description="Basic and acidic residues" evidence="1">
    <location>
        <begin position="902"/>
        <end position="911"/>
    </location>
</feature>
<feature type="transmembrane region" description="Helical" evidence="2">
    <location>
        <begin position="386"/>
        <end position="411"/>
    </location>
</feature>
<feature type="transmembrane region" description="Helical" evidence="2">
    <location>
        <begin position="812"/>
        <end position="829"/>
    </location>
</feature>
<feature type="transmembrane region" description="Helical" evidence="2">
    <location>
        <begin position="114"/>
        <end position="131"/>
    </location>
</feature>
<feature type="transmembrane region" description="Helical" evidence="2">
    <location>
        <begin position="359"/>
        <end position="380"/>
    </location>
</feature>
<dbReference type="InterPro" id="IPR002656">
    <property type="entry name" value="Acyl_transf_3_dom"/>
</dbReference>
<feature type="transmembrane region" description="Helical" evidence="2">
    <location>
        <begin position="742"/>
        <end position="760"/>
    </location>
</feature>
<evidence type="ECO:0000256" key="2">
    <source>
        <dbReference type="SAM" id="Phobius"/>
    </source>
</evidence>
<feature type="transmembrane region" description="Helical" evidence="2">
    <location>
        <begin position="655"/>
        <end position="672"/>
    </location>
</feature>
<keyword evidence="5" id="KW-1185">Reference proteome</keyword>
<feature type="transmembrane region" description="Helical" evidence="2">
    <location>
        <begin position="21"/>
        <end position="44"/>
    </location>
</feature>
<dbReference type="PANTHER" id="PTHR23028:SF53">
    <property type="entry name" value="ACYL_TRANSF_3 DOMAIN-CONTAINING PROTEIN"/>
    <property type="match status" value="1"/>
</dbReference>
<comment type="caution">
    <text evidence="4">The sequence shown here is derived from an EMBL/GenBank/DDBJ whole genome shotgun (WGS) entry which is preliminary data.</text>
</comment>
<keyword evidence="4" id="KW-0808">Transferase</keyword>
<feature type="region of interest" description="Disordered" evidence="1">
    <location>
        <begin position="433"/>
        <end position="476"/>
    </location>
</feature>
<name>H0E424_9ACTN</name>
<feature type="transmembrane region" description="Helical" evidence="2">
    <location>
        <begin position="176"/>
        <end position="193"/>
    </location>
</feature>
<evidence type="ECO:0000256" key="1">
    <source>
        <dbReference type="SAM" id="MobiDB-lite"/>
    </source>
</evidence>
<dbReference type="AlphaFoldDB" id="H0E424"/>
<feature type="compositionally biased region" description="Low complexity" evidence="1">
    <location>
        <begin position="458"/>
        <end position="472"/>
    </location>
</feature>
<feature type="transmembrane region" description="Helical" evidence="2">
    <location>
        <begin position="552"/>
        <end position="572"/>
    </location>
</feature>